<feature type="transmembrane region" description="Helical" evidence="1">
    <location>
        <begin position="6"/>
        <end position="23"/>
    </location>
</feature>
<reference evidence="4" key="3">
    <citation type="submission" date="2020-03" db="EMBL/GenBank/DDBJ databases">
        <title>SpeciesPrimer: A bioinformatics pipeline dedicated to the design of qPCR primers for the quantification of bacterial species.</title>
        <authorList>
            <person name="Dreier M."/>
            <person name="Berthoud H."/>
            <person name="Shani N."/>
            <person name="Wechsler D."/>
            <person name="Junier P."/>
        </authorList>
    </citation>
    <scope>NUCLEOTIDE SEQUENCE [LARGE SCALE GENOMIC DNA]</scope>
    <source>
        <strain evidence="4">FAM13073</strain>
    </source>
</reference>
<sequence length="177" mass="20654">MNDVFNWIISALLGVVILFLYRLPNMLQDKISEERKNSNAHEIQVESYFKELGGKEQKVLLTKWSRILTHMEAITDEEEWVELIHETIIYGSTRTVNILSAMSQYSYRGDMKKDKNGKVNPGKFLIYVSFLICSLKLDFSGQDIDPLVLIKIKINDAENFEKSYKKWIKEIKEEIGE</sequence>
<protein>
    <submittedName>
        <fullName evidence="3">Uncharacterized protein</fullName>
    </submittedName>
</protein>
<name>A0A6L5A4V5_PEDPE</name>
<keyword evidence="1" id="KW-0812">Transmembrane</keyword>
<evidence type="ECO:0000313" key="5">
    <source>
        <dbReference type="Proteomes" id="UP000743107"/>
    </source>
</evidence>
<evidence type="ECO:0000313" key="2">
    <source>
        <dbReference type="EMBL" id="KAF0415110.1"/>
    </source>
</evidence>
<keyword evidence="4" id="KW-1185">Reference proteome</keyword>
<dbReference type="Proteomes" id="UP000472573">
    <property type="component" value="Unassembled WGS sequence"/>
</dbReference>
<reference evidence="2" key="2">
    <citation type="submission" date="2019-12" db="EMBL/GenBank/DDBJ databases">
        <title>SpeciesPrimer: A bioinformatics pipeline dedicated to the design of qPCR primers for the quantification of bacterial species.</title>
        <authorList>
            <person name="Dreier M."/>
            <person name="Berthoud H."/>
            <person name="Shani N."/>
            <person name="Wechsler D."/>
            <person name="Junier P."/>
        </authorList>
    </citation>
    <scope>NUCLEOTIDE SEQUENCE</scope>
    <source>
        <strain evidence="2">FAM13073</strain>
    </source>
</reference>
<proteinExistence type="predicted"/>
<accession>A0A6L5A4V5</accession>
<organism evidence="3 5">
    <name type="scientific">Pediococcus pentosaceus</name>
    <dbReference type="NCBI Taxonomy" id="1255"/>
    <lineage>
        <taxon>Bacteria</taxon>
        <taxon>Bacillati</taxon>
        <taxon>Bacillota</taxon>
        <taxon>Bacilli</taxon>
        <taxon>Lactobacillales</taxon>
        <taxon>Lactobacillaceae</taxon>
        <taxon>Pediococcus</taxon>
    </lineage>
</organism>
<dbReference type="EMBL" id="WENB01000001">
    <property type="protein sequence ID" value="KAF0415110.1"/>
    <property type="molecule type" value="Genomic_DNA"/>
</dbReference>
<evidence type="ECO:0000313" key="4">
    <source>
        <dbReference type="Proteomes" id="UP000472573"/>
    </source>
</evidence>
<keyword evidence="1" id="KW-1133">Transmembrane helix</keyword>
<evidence type="ECO:0000256" key="1">
    <source>
        <dbReference type="SAM" id="Phobius"/>
    </source>
</evidence>
<gene>
    <name evidence="2" type="ORF">GBO79_01975</name>
    <name evidence="3" type="ORF">ITQ97_01050</name>
</gene>
<evidence type="ECO:0000313" key="3">
    <source>
        <dbReference type="EMBL" id="MBF7126425.1"/>
    </source>
</evidence>
<dbReference type="RefSeq" id="WP_159251224.1">
    <property type="nucleotide sequence ID" value="NZ_JABJXG010000014.1"/>
</dbReference>
<comment type="caution">
    <text evidence="3">The sequence shown here is derived from an EMBL/GenBank/DDBJ whole genome shotgun (WGS) entry which is preliminary data.</text>
</comment>
<reference evidence="2" key="1">
    <citation type="submission" date="2019-10" db="EMBL/GenBank/DDBJ databases">
        <authorList>
            <person name="Irmler S."/>
            <person name="Berthoud H."/>
            <person name="Roetschi A."/>
            <person name="Arias E."/>
            <person name="Shani N."/>
            <person name="Wuethrich D."/>
            <person name="Bruggmann R."/>
        </authorList>
    </citation>
    <scope>NUCLEOTIDE SEQUENCE</scope>
    <source>
        <strain evidence="2">FAM13073</strain>
    </source>
</reference>
<dbReference type="AlphaFoldDB" id="A0A6L5A4V5"/>
<dbReference type="Proteomes" id="UP000743107">
    <property type="component" value="Unassembled WGS sequence"/>
</dbReference>
<keyword evidence="1" id="KW-0472">Membrane</keyword>
<dbReference type="EMBL" id="JADOFV010000001">
    <property type="protein sequence ID" value="MBF7126425.1"/>
    <property type="molecule type" value="Genomic_DNA"/>
</dbReference>
<reference evidence="3" key="4">
    <citation type="submission" date="2020-11" db="EMBL/GenBank/DDBJ databases">
        <title>Antibiotic susceptibility profiles of Pediococcus pentosaceus from various origins and their implications for the safety assessment of strains with food-technology applications.</title>
        <authorList>
            <person name="Shani N."/>
            <person name="Oberhaensli S."/>
            <person name="Arias E."/>
        </authorList>
    </citation>
    <scope>NUCLEOTIDE SEQUENCE</scope>
    <source>
        <strain evidence="3">FAM 19164</strain>
    </source>
</reference>